<keyword evidence="2" id="KW-0813">Transport</keyword>
<dbReference type="OrthoDB" id="18368at2157"/>
<dbReference type="Pfam" id="PF00005">
    <property type="entry name" value="ABC_tran"/>
    <property type="match status" value="1"/>
</dbReference>
<sequence length="379" mass="41954">MGVKVNVSKQYRSDSKKDNIRKGQKGRVKGDRGRDTFSLDASFETGDELIVLFGRSGSGKTTTLRCIAGLETPDSGSIIVNDQIYFDSSSGINLQPQYRKPGYVFQNYALFPHMNVKKNITYGLKGWDKEKKEERMFEMLRLLHIGGLEDRYPSQLSGGQKQRVALARALAPNPQILLLDEPFSALDMVVRMRLRERIKAIQKELGIPVLFITHSPEEAFSLADRVVVLHDGKVHQAGTPREVFYSPVDRNVAELVGVSNIFDDAKVIESLSSGTIVESKGLNFITHCQVCTSEKISLGVRPENVHLKSYDDGLFLGEGNVFAGTVIDITDKGSSKLMAVELDGSEFILLCEVPTRLSGDIGLSRVVVEISPDDVLVFE</sequence>
<dbReference type="KEGG" id="mmet:MCMEM_0926"/>
<evidence type="ECO:0000256" key="11">
    <source>
        <dbReference type="ARBA" id="ARBA00057369"/>
    </source>
</evidence>
<dbReference type="AlphaFoldDB" id="A0A0E3X071"/>
<comment type="subunit">
    <text evidence="7">The complex is composed of two ATP-binding proteins (WtpC), two transmembrane proteins (WtpB) and a solute-binding protein (WtpA).</text>
</comment>
<dbReference type="InterPro" id="IPR050093">
    <property type="entry name" value="ABC_SmlMolc_Importer"/>
</dbReference>
<dbReference type="InterPro" id="IPR003593">
    <property type="entry name" value="AAA+_ATPase"/>
</dbReference>
<dbReference type="PANTHER" id="PTHR42781">
    <property type="entry name" value="SPERMIDINE/PUTRESCINE IMPORT ATP-BINDING PROTEIN POTA"/>
    <property type="match status" value="1"/>
</dbReference>
<keyword evidence="15" id="KW-1185">Reference proteome</keyword>
<evidence type="ECO:0000256" key="7">
    <source>
        <dbReference type="ARBA" id="ARBA00038781"/>
    </source>
</evidence>
<dbReference type="SUPFAM" id="SSF50331">
    <property type="entry name" value="MOP-like"/>
    <property type="match status" value="1"/>
</dbReference>
<dbReference type="Pfam" id="PF08402">
    <property type="entry name" value="TOBE_2"/>
    <property type="match status" value="1"/>
</dbReference>
<keyword evidence="3" id="KW-0500">Molybdenum</keyword>
<dbReference type="InterPro" id="IPR017871">
    <property type="entry name" value="ABC_transporter-like_CS"/>
</dbReference>
<dbReference type="InterPro" id="IPR013611">
    <property type="entry name" value="Transp-assoc_OB_typ2"/>
</dbReference>
<dbReference type="GeneID" id="24893451"/>
<dbReference type="RefSeq" id="WP_048205123.1">
    <property type="nucleotide sequence ID" value="NZ_CP009518.1"/>
</dbReference>
<dbReference type="HOGENOM" id="CLU_000604_1_1_2"/>
<dbReference type="PROSITE" id="PS50893">
    <property type="entry name" value="ABC_TRANSPORTER_2"/>
    <property type="match status" value="1"/>
</dbReference>
<evidence type="ECO:0000256" key="4">
    <source>
        <dbReference type="ARBA" id="ARBA00022741"/>
    </source>
</evidence>
<organism evidence="14 15">
    <name type="scientific">Methanococcoides methylutens MM1</name>
    <dbReference type="NCBI Taxonomy" id="1434104"/>
    <lineage>
        <taxon>Archaea</taxon>
        <taxon>Methanobacteriati</taxon>
        <taxon>Methanobacteriota</taxon>
        <taxon>Stenosarchaea group</taxon>
        <taxon>Methanomicrobia</taxon>
        <taxon>Methanosarcinales</taxon>
        <taxon>Methanosarcinaceae</taxon>
        <taxon>Methanococcoides</taxon>
    </lineage>
</organism>
<keyword evidence="4" id="KW-0547">Nucleotide-binding</keyword>
<evidence type="ECO:0000256" key="9">
    <source>
        <dbReference type="ARBA" id="ARBA00041133"/>
    </source>
</evidence>
<dbReference type="SUPFAM" id="SSF52540">
    <property type="entry name" value="P-loop containing nucleoside triphosphate hydrolases"/>
    <property type="match status" value="1"/>
</dbReference>
<dbReference type="EC" id="7.3.2.6" evidence="8"/>
<dbReference type="GO" id="GO:0043190">
    <property type="term" value="C:ATP-binding cassette (ABC) transporter complex"/>
    <property type="evidence" value="ECO:0007669"/>
    <property type="project" value="InterPro"/>
</dbReference>
<dbReference type="InterPro" id="IPR008995">
    <property type="entry name" value="Mo/tungstate-bd_C_term_dom"/>
</dbReference>
<dbReference type="Proteomes" id="UP000033048">
    <property type="component" value="Chromosome"/>
</dbReference>
<proteinExistence type="inferred from homology"/>
<feature type="region of interest" description="Disordered" evidence="12">
    <location>
        <begin position="1"/>
        <end position="34"/>
    </location>
</feature>
<dbReference type="PROSITE" id="PS00211">
    <property type="entry name" value="ABC_TRANSPORTER_1"/>
    <property type="match status" value="1"/>
</dbReference>
<feature type="domain" description="ABC transporter" evidence="13">
    <location>
        <begin position="15"/>
        <end position="256"/>
    </location>
</feature>
<evidence type="ECO:0000256" key="8">
    <source>
        <dbReference type="ARBA" id="ARBA00039025"/>
    </source>
</evidence>
<dbReference type="STRING" id="1434104.MCMEM_0926"/>
<comment type="similarity">
    <text evidence="6">Belongs to the ABC transporter superfamily. Sulfate/tungstate importer (TC 3.A.1.6) family.</text>
</comment>
<dbReference type="SMART" id="SM00382">
    <property type="entry name" value="AAA"/>
    <property type="match status" value="1"/>
</dbReference>
<dbReference type="GO" id="GO:0016887">
    <property type="term" value="F:ATP hydrolysis activity"/>
    <property type="evidence" value="ECO:0007669"/>
    <property type="project" value="InterPro"/>
</dbReference>
<protein>
    <recommendedName>
        <fullName evidence="9">Molybdate/tungstate import ATP-binding protein WtpC</fullName>
        <ecNumber evidence="8">7.3.2.6</ecNumber>
    </recommendedName>
</protein>
<dbReference type="InterPro" id="IPR027417">
    <property type="entry name" value="P-loop_NTPase"/>
</dbReference>
<dbReference type="Gene3D" id="3.40.50.300">
    <property type="entry name" value="P-loop containing nucleotide triphosphate hydrolases"/>
    <property type="match status" value="1"/>
</dbReference>
<evidence type="ECO:0000256" key="3">
    <source>
        <dbReference type="ARBA" id="ARBA00022505"/>
    </source>
</evidence>
<evidence type="ECO:0000259" key="13">
    <source>
        <dbReference type="PROSITE" id="PS50893"/>
    </source>
</evidence>
<dbReference type="FunFam" id="3.40.50.300:FF:000425">
    <property type="entry name" value="Probable ABC transporter, ATP-binding subunit"/>
    <property type="match status" value="1"/>
</dbReference>
<evidence type="ECO:0000313" key="14">
    <source>
        <dbReference type="EMBL" id="AKB84979.1"/>
    </source>
</evidence>
<evidence type="ECO:0000256" key="6">
    <source>
        <dbReference type="ARBA" id="ARBA00038307"/>
    </source>
</evidence>
<evidence type="ECO:0000313" key="15">
    <source>
        <dbReference type="Proteomes" id="UP000033048"/>
    </source>
</evidence>
<dbReference type="EMBL" id="CP009518">
    <property type="protein sequence ID" value="AKB84979.1"/>
    <property type="molecule type" value="Genomic_DNA"/>
</dbReference>
<accession>A0A0E3X071</accession>
<evidence type="ECO:0000256" key="2">
    <source>
        <dbReference type="ARBA" id="ARBA00022448"/>
    </source>
</evidence>
<comment type="function">
    <text evidence="11">Part of the ABC transporter complex WtpABC involved in molybdate/tungstate import. Responsible for energy coupling to the transport system.</text>
</comment>
<gene>
    <name evidence="14" type="ORF">MCMEM_0926</name>
</gene>
<dbReference type="PATRIC" id="fig|1434104.5.peg.1004"/>
<evidence type="ECO:0000256" key="10">
    <source>
        <dbReference type="ARBA" id="ARBA00047936"/>
    </source>
</evidence>
<keyword evidence="5 14" id="KW-0067">ATP-binding</keyword>
<name>A0A0E3X071_METMT</name>
<dbReference type="PANTHER" id="PTHR42781:SF4">
    <property type="entry name" value="SPERMIDINE_PUTRESCINE IMPORT ATP-BINDING PROTEIN POTA"/>
    <property type="match status" value="1"/>
</dbReference>
<evidence type="ECO:0000256" key="12">
    <source>
        <dbReference type="SAM" id="MobiDB-lite"/>
    </source>
</evidence>
<evidence type="ECO:0000256" key="1">
    <source>
        <dbReference type="ARBA" id="ARBA00004202"/>
    </source>
</evidence>
<comment type="subcellular location">
    <subcellularLocation>
        <location evidence="1">Cell membrane</location>
        <topology evidence="1">Peripheral membrane protein</topology>
    </subcellularLocation>
</comment>
<comment type="catalytic activity">
    <reaction evidence="10">
        <text>tungstate(in) + ATP + H2O = tungstate(out) + ADP + phosphate + H(+)</text>
        <dbReference type="Rhea" id="RHEA:35027"/>
        <dbReference type="ChEBI" id="CHEBI:15377"/>
        <dbReference type="ChEBI" id="CHEBI:15378"/>
        <dbReference type="ChEBI" id="CHEBI:30616"/>
        <dbReference type="ChEBI" id="CHEBI:43474"/>
        <dbReference type="ChEBI" id="CHEBI:46502"/>
        <dbReference type="ChEBI" id="CHEBI:456216"/>
        <dbReference type="EC" id="7.3.2.6"/>
    </reaction>
</comment>
<dbReference type="GO" id="GO:1901238">
    <property type="term" value="F:ABC-type tungstate transporter activity"/>
    <property type="evidence" value="ECO:0007669"/>
    <property type="project" value="UniProtKB-EC"/>
</dbReference>
<reference evidence="14 15" key="1">
    <citation type="submission" date="2014-07" db="EMBL/GenBank/DDBJ databases">
        <title>Methanogenic archaea and the global carbon cycle.</title>
        <authorList>
            <person name="Henriksen J.R."/>
            <person name="Luke J."/>
            <person name="Reinhart S."/>
            <person name="Benedict M.N."/>
            <person name="Youngblut N.D."/>
            <person name="Metcalf M.E."/>
            <person name="Whitaker R.J."/>
            <person name="Metcalf W.W."/>
        </authorList>
    </citation>
    <scope>NUCLEOTIDE SEQUENCE [LARGE SCALE GENOMIC DNA]</scope>
    <source>
        <strain evidence="14 15">MM1</strain>
    </source>
</reference>
<dbReference type="GO" id="GO:0005524">
    <property type="term" value="F:ATP binding"/>
    <property type="evidence" value="ECO:0007669"/>
    <property type="project" value="UniProtKB-KW"/>
</dbReference>
<dbReference type="InterPro" id="IPR003439">
    <property type="entry name" value="ABC_transporter-like_ATP-bd"/>
</dbReference>
<feature type="compositionally biased region" description="Basic and acidic residues" evidence="12">
    <location>
        <begin position="11"/>
        <end position="21"/>
    </location>
</feature>
<evidence type="ECO:0000256" key="5">
    <source>
        <dbReference type="ARBA" id="ARBA00022840"/>
    </source>
</evidence>